<gene>
    <name evidence="2" type="ORF">SAMN05216297_11826</name>
</gene>
<keyword evidence="3" id="KW-1185">Reference proteome</keyword>
<accession>A0A1I1X850</accession>
<organism evidence="2 3">
    <name type="scientific">Flavobacterium phragmitis</name>
    <dbReference type="NCBI Taxonomy" id="739143"/>
    <lineage>
        <taxon>Bacteria</taxon>
        <taxon>Pseudomonadati</taxon>
        <taxon>Bacteroidota</taxon>
        <taxon>Flavobacteriia</taxon>
        <taxon>Flavobacteriales</taxon>
        <taxon>Flavobacteriaceae</taxon>
        <taxon>Flavobacterium</taxon>
    </lineage>
</organism>
<feature type="transmembrane region" description="Helical" evidence="1">
    <location>
        <begin position="60"/>
        <end position="84"/>
    </location>
</feature>
<feature type="transmembrane region" description="Helical" evidence="1">
    <location>
        <begin position="33"/>
        <end position="51"/>
    </location>
</feature>
<sequence>MKKAVLIYNGLTYLICFCVSTAQMFISGVSIEMSFLFLFCVVSLIHVYFIFENKFVKESFIFLGIINLVQSISFMFLGLTYKFIIGLDLSLYLIDAYDNYVNLSFKPFNIFTDVSFNKSNTVSAVAVNFIHLFCSFFCYRQLNKGN</sequence>
<evidence type="ECO:0000313" key="2">
    <source>
        <dbReference type="EMBL" id="SFE01520.1"/>
    </source>
</evidence>
<evidence type="ECO:0000313" key="3">
    <source>
        <dbReference type="Proteomes" id="UP000199672"/>
    </source>
</evidence>
<protein>
    <submittedName>
        <fullName evidence="2">Uncharacterized protein</fullName>
    </submittedName>
</protein>
<feature type="transmembrane region" description="Helical" evidence="1">
    <location>
        <begin position="121"/>
        <end position="139"/>
    </location>
</feature>
<keyword evidence="1" id="KW-0812">Transmembrane</keyword>
<feature type="transmembrane region" description="Helical" evidence="1">
    <location>
        <begin position="7"/>
        <end position="27"/>
    </location>
</feature>
<evidence type="ECO:0000256" key="1">
    <source>
        <dbReference type="SAM" id="Phobius"/>
    </source>
</evidence>
<keyword evidence="1" id="KW-1133">Transmembrane helix</keyword>
<dbReference type="STRING" id="739143.SAMN05216297_11826"/>
<proteinExistence type="predicted"/>
<dbReference type="Proteomes" id="UP000199672">
    <property type="component" value="Unassembled WGS sequence"/>
</dbReference>
<dbReference type="RefSeq" id="WP_091498617.1">
    <property type="nucleotide sequence ID" value="NZ_FOMH01000018.1"/>
</dbReference>
<dbReference type="EMBL" id="FOMH01000018">
    <property type="protein sequence ID" value="SFE01520.1"/>
    <property type="molecule type" value="Genomic_DNA"/>
</dbReference>
<dbReference type="AlphaFoldDB" id="A0A1I1X850"/>
<name>A0A1I1X850_9FLAO</name>
<reference evidence="3" key="1">
    <citation type="submission" date="2016-10" db="EMBL/GenBank/DDBJ databases">
        <authorList>
            <person name="Varghese N."/>
            <person name="Submissions S."/>
        </authorList>
    </citation>
    <scope>NUCLEOTIDE SEQUENCE [LARGE SCALE GENOMIC DNA]</scope>
    <source>
        <strain evidence="3">CGMCC 1.10370</strain>
    </source>
</reference>
<keyword evidence="1" id="KW-0472">Membrane</keyword>
<dbReference type="OrthoDB" id="9907335at2"/>